<feature type="compositionally biased region" description="Acidic residues" evidence="2">
    <location>
        <begin position="1"/>
        <end position="13"/>
    </location>
</feature>
<evidence type="ECO:0000256" key="3">
    <source>
        <dbReference type="SAM" id="Phobius"/>
    </source>
</evidence>
<protein>
    <submittedName>
        <fullName evidence="4">Hypothetical transmembrane protein</fullName>
    </submittedName>
</protein>
<evidence type="ECO:0000256" key="1">
    <source>
        <dbReference type="SAM" id="Coils"/>
    </source>
</evidence>
<feature type="transmembrane region" description="Helical" evidence="3">
    <location>
        <begin position="179"/>
        <end position="200"/>
    </location>
</feature>
<keyword evidence="3 4" id="KW-0812">Transmembrane</keyword>
<dbReference type="AlphaFoldDB" id="Q2QAN7"/>
<feature type="coiled-coil region" evidence="1">
    <location>
        <begin position="106"/>
        <end position="133"/>
    </location>
</feature>
<feature type="transmembrane region" description="Helical" evidence="3">
    <location>
        <begin position="212"/>
        <end position="233"/>
    </location>
</feature>
<proteinExistence type="predicted"/>
<keyword evidence="3" id="KW-0472">Membrane</keyword>
<sequence length="320" mass="36150">MADDDSERGDGDEGQTPLKDYWSSLQSNISKASKRVKESSHKAAKTASEWGEQQSEKIKYEMERRRAEKEKRHTENMKQVRDSLSKDILPVTEHIPPQVTIPVEEYESLYAQIAELQNECQQQMKLVGEMQALTEELVQREEKDTSTELVVLDQKTPQLLSEREREGLVSEMKNSMDQILLSLGGSVVWAAMLIGIDLYLNTQGYTYQGYSLNVIVWPVGTALWSLFLLGRLAKARTFLTMGWSMRIKTALGIGLATELAMLLMNEEMQAITNVWGWSATVALTAFLLSGFFRGIWGTFARLFGLNSGKNLPEIVDITEQ</sequence>
<evidence type="ECO:0000256" key="2">
    <source>
        <dbReference type="SAM" id="MobiDB-lite"/>
    </source>
</evidence>
<organism evidence="4">
    <name type="scientific">uncultured marine group II euryarchaeote HF70_39H11</name>
    <dbReference type="NCBI Taxonomy" id="347541"/>
    <lineage>
        <taxon>Archaea</taxon>
        <taxon>Methanobacteriati</taxon>
        <taxon>Thermoplasmatota</taxon>
        <taxon>Candidatus Poseidoniia</taxon>
        <taxon>Candidatus Poseidoniales</taxon>
        <taxon>environmental samples</taxon>
    </lineage>
</organism>
<evidence type="ECO:0000313" key="4">
    <source>
        <dbReference type="EMBL" id="ABA61409.1"/>
    </source>
</evidence>
<keyword evidence="1" id="KW-0175">Coiled coil</keyword>
<feature type="transmembrane region" description="Helical" evidence="3">
    <location>
        <begin position="245"/>
        <end position="263"/>
    </location>
</feature>
<feature type="region of interest" description="Disordered" evidence="2">
    <location>
        <begin position="1"/>
        <end position="57"/>
    </location>
</feature>
<dbReference type="EMBL" id="DQ156349">
    <property type="protein sequence ID" value="ABA61409.1"/>
    <property type="molecule type" value="Genomic_DNA"/>
</dbReference>
<name>Q2QAN7_9ARCH</name>
<feature type="transmembrane region" description="Helical" evidence="3">
    <location>
        <begin position="275"/>
        <end position="296"/>
    </location>
</feature>
<keyword evidence="3" id="KW-1133">Transmembrane helix</keyword>
<reference evidence="4" key="1">
    <citation type="journal article" date="2006" name="Nature">
        <title>Proteorhodopsin lateral gene transfer between marine planktonic Bacteria and Archaea.</title>
        <authorList>
            <person name="Frigaard N.U."/>
            <person name="Martinez A."/>
            <person name="Mincer T.J."/>
            <person name="DeLong E.F."/>
        </authorList>
    </citation>
    <scope>NUCLEOTIDE SEQUENCE</scope>
</reference>
<accession>Q2QAN7</accession>